<comment type="caution">
    <text evidence="2">The sequence shown here is derived from an EMBL/GenBank/DDBJ whole genome shotgun (WGS) entry which is preliminary data.</text>
</comment>
<name>A0AAD5N8H0_PARTN</name>
<reference evidence="2" key="1">
    <citation type="submission" date="2021-06" db="EMBL/GenBank/DDBJ databases">
        <title>Parelaphostrongylus tenuis whole genome reference sequence.</title>
        <authorList>
            <person name="Garwood T.J."/>
            <person name="Larsen P.A."/>
            <person name="Fountain-Jones N.M."/>
            <person name="Garbe J.R."/>
            <person name="Macchietto M.G."/>
            <person name="Kania S.A."/>
            <person name="Gerhold R.W."/>
            <person name="Richards J.E."/>
            <person name="Wolf T.M."/>
        </authorList>
    </citation>
    <scope>NUCLEOTIDE SEQUENCE</scope>
    <source>
        <strain evidence="2">MNPRO001-30</strain>
        <tissue evidence="2">Meninges</tissue>
    </source>
</reference>
<dbReference type="EMBL" id="JAHQIW010005007">
    <property type="protein sequence ID" value="KAJ1364597.1"/>
    <property type="molecule type" value="Genomic_DNA"/>
</dbReference>
<dbReference type="AlphaFoldDB" id="A0AAD5N8H0"/>
<dbReference type="Proteomes" id="UP001196413">
    <property type="component" value="Unassembled WGS sequence"/>
</dbReference>
<accession>A0AAD5N8H0</accession>
<protein>
    <recommendedName>
        <fullName evidence="1">Guanylate cyclase domain-containing protein</fullName>
    </recommendedName>
</protein>
<proteinExistence type="predicted"/>
<feature type="domain" description="Guanylate cyclase" evidence="1">
    <location>
        <begin position="6"/>
        <end position="35"/>
    </location>
</feature>
<organism evidence="2 3">
    <name type="scientific">Parelaphostrongylus tenuis</name>
    <name type="common">Meningeal worm</name>
    <dbReference type="NCBI Taxonomy" id="148309"/>
    <lineage>
        <taxon>Eukaryota</taxon>
        <taxon>Metazoa</taxon>
        <taxon>Ecdysozoa</taxon>
        <taxon>Nematoda</taxon>
        <taxon>Chromadorea</taxon>
        <taxon>Rhabditida</taxon>
        <taxon>Rhabditina</taxon>
        <taxon>Rhabditomorpha</taxon>
        <taxon>Strongyloidea</taxon>
        <taxon>Metastrongylidae</taxon>
        <taxon>Parelaphostrongylus</taxon>
    </lineage>
</organism>
<evidence type="ECO:0000313" key="2">
    <source>
        <dbReference type="EMBL" id="KAJ1364597.1"/>
    </source>
</evidence>
<dbReference type="InterPro" id="IPR001054">
    <property type="entry name" value="A/G_cyclase"/>
</dbReference>
<evidence type="ECO:0000313" key="3">
    <source>
        <dbReference type="Proteomes" id="UP001196413"/>
    </source>
</evidence>
<keyword evidence="3" id="KW-1185">Reference proteome</keyword>
<evidence type="ECO:0000259" key="1">
    <source>
        <dbReference type="PROSITE" id="PS50125"/>
    </source>
</evidence>
<dbReference type="GO" id="GO:0035556">
    <property type="term" value="P:intracellular signal transduction"/>
    <property type="evidence" value="ECO:0007669"/>
    <property type="project" value="InterPro"/>
</dbReference>
<gene>
    <name evidence="2" type="ORF">KIN20_024720</name>
</gene>
<dbReference type="GO" id="GO:0009190">
    <property type="term" value="P:cyclic nucleotide biosynthetic process"/>
    <property type="evidence" value="ECO:0007669"/>
    <property type="project" value="InterPro"/>
</dbReference>
<sequence length="77" mass="8788">MYDRATVFFSDIVSFTTIAARGSPLNTDTTYIRQVCMNIPSRDRKILSKVNCCRRLKQSAMLISVLVDYPSEMETSM</sequence>
<dbReference type="PROSITE" id="PS50125">
    <property type="entry name" value="GUANYLATE_CYCLASE_2"/>
    <property type="match status" value="1"/>
</dbReference>